<proteinExistence type="predicted"/>
<protein>
    <submittedName>
        <fullName evidence="1">20173_t:CDS:1</fullName>
    </submittedName>
</protein>
<keyword evidence="2" id="KW-1185">Reference proteome</keyword>
<reference evidence="1" key="1">
    <citation type="submission" date="2021-06" db="EMBL/GenBank/DDBJ databases">
        <authorList>
            <person name="Kallberg Y."/>
            <person name="Tangrot J."/>
            <person name="Rosling A."/>
        </authorList>
    </citation>
    <scope>NUCLEOTIDE SEQUENCE</scope>
    <source>
        <strain evidence="1">FL966</strain>
    </source>
</reference>
<feature type="non-terminal residue" evidence="1">
    <location>
        <position position="1"/>
    </location>
</feature>
<dbReference type="EMBL" id="CAJVQA010060495">
    <property type="protein sequence ID" value="CAG8828376.1"/>
    <property type="molecule type" value="Genomic_DNA"/>
</dbReference>
<comment type="caution">
    <text evidence="1">The sequence shown here is derived from an EMBL/GenBank/DDBJ whole genome shotgun (WGS) entry which is preliminary data.</text>
</comment>
<dbReference type="Proteomes" id="UP000789759">
    <property type="component" value="Unassembled WGS sequence"/>
</dbReference>
<accession>A0A9N9KH34</accession>
<dbReference type="AlphaFoldDB" id="A0A9N9KH34"/>
<evidence type="ECO:0000313" key="2">
    <source>
        <dbReference type="Proteomes" id="UP000789759"/>
    </source>
</evidence>
<name>A0A9N9KH34_9GLOM</name>
<feature type="non-terminal residue" evidence="1">
    <location>
        <position position="40"/>
    </location>
</feature>
<sequence length="40" mass="4726">YLSSKVLARLNPSHWYPFPRSSLYSSTIKDPCYLFAQNFQ</sequence>
<evidence type="ECO:0000313" key="1">
    <source>
        <dbReference type="EMBL" id="CAG8828376.1"/>
    </source>
</evidence>
<gene>
    <name evidence="1" type="ORF">CPELLU_LOCUS20390</name>
</gene>
<organism evidence="1 2">
    <name type="scientific">Cetraspora pellucida</name>
    <dbReference type="NCBI Taxonomy" id="1433469"/>
    <lineage>
        <taxon>Eukaryota</taxon>
        <taxon>Fungi</taxon>
        <taxon>Fungi incertae sedis</taxon>
        <taxon>Mucoromycota</taxon>
        <taxon>Glomeromycotina</taxon>
        <taxon>Glomeromycetes</taxon>
        <taxon>Diversisporales</taxon>
        <taxon>Gigasporaceae</taxon>
        <taxon>Cetraspora</taxon>
    </lineage>
</organism>